<name>A0ACC0QHH5_9HYPO</name>
<dbReference type="Proteomes" id="UP001065298">
    <property type="component" value="Chromosome 11"/>
</dbReference>
<protein>
    <submittedName>
        <fullName evidence="1">Uncharacterized protein</fullName>
    </submittedName>
</protein>
<sequence>MDPTQNLPAHIRSLWENALTQIGDEQLKAVLKTTARTQKRDILFQQESQNEGLSDPIYAFFPWTAIRYLLRKLIEDAQEYGLVISELEQIARVIIKCAQVERQSLHQQSPSVRDDLVMALTRLYTEILEHLGRMIRYYKANTLDTIEERDFRPGKDSAGIEKIMRQARDIPNLAQLDEAQASRFLEPTFVRSSPLSLVYWKTLAADSQERLNSWLAPLPLRQPVRDSSAFNLVLDDPQFRSWHLSSSSCLLFIHAPPGWCSAAVDELWDAAQETVSPAPFAHICCAKMPYGNEVSLSDAIMRTILSQLFTHKNDETKIRELLWADFERRSALARVRGQHVARLNSHECVQLILELAEQDPLTVVITAIDKVKEVDRRNLMEALKEIAVNTGNVAKILVSCSDGISVFSTLAQDHLESQGFLPTQAEGDVSFNAICFTGCIERKIEAGTSSPEGSTFGIESRVETASGPQQIPIHLAQSEASFKTFADYELAIVEATEAGSVTGLGRLEHSNFYHRLLSEENKEKVTSMTRKAIQGGHIGVLAWYLKTSSLIYHPLPVDAVAVAVLYSDLATIRYLLDNGMSIETEAVVLVLIQLGADVNAKGNFGSALDIAAMKGHASIVKMLLESGASVFRRRGGVHRSVLQAAAFNGHLDTVELLLYAGADDSIGGYTKDALHAAIEGGHADIVLLLLARGFPSRPRDRLYGKEKWPARSSESRDLLREASPERVAREDGEYDESEGKEDGLEAAIPLTNLEAIFEADQHLWTRKQSSMKDQERYSFKYINALDSAVRAGHDSVVDLILSLADALDLGNNAVEKATVVAVEQGHFSILDLLLKHLATRIPITECLESLFGAARQSKTRNCSVAEQVFAIVGQYCAPVELDKFKAETLTMAQRYEASDDLPPGSVAQDLRSACTHGKLDELLTIIDSRHICQLKPEQLTEALNRCATYGHYSPFKSLFEFLLDSDYIHDMSKVSDSCLVGAAANGHLDIVKLLISLREIAPFSTMVIGGALVNACERGHACVAQYLIQDVSANVNEPALDSLLGLLSEFPFKVDIWRPSRSSPKNTGSSLPIISPLQAALRGFTQADCGYTRNGCMQRNINPQSDPDQTVKVLLDLEADPNELGDQQMYPIQAAAEFCPPSVVKQLIEAGADANLTVWEDSTIFKAAGREVSSGEALKVLLDSGAKLPDEETTIQKLFGKPLYYFDPYPQEDGCSSPQEEGCFYRSRGFQVNQPLEEVFKQGPGAALSTLMALYPQWAASDERCGHVLQMAAFLNHHDLVATLLSRGVDVNAAGHYYGTALQAAARCGHNDMVLRLLSAGAQVNILQGQWETALRAAIVGGHEEVVRTLLRNGADFKLGSTFETENHGDIKSSCLQLAVRTNKVGIVNALLEAGAVPSDDESDRIGEDVDQPPLIITVLRGNLEMARTLIDSGADVNAEGRKRDNCSSLHDEHACPLCAAISRKRLDIARLLLERGADVNHTSKGCRRPLSLAVDVEDQYLVRLLLKHGAKVGTVLTEAAEHNHLGIVQDLLAARARVDIVQGPWENPVIVALKKPYGREVKDIRIIEALLEVLMEAPDPEPIIEKALSEAIKEDNSRSVGIILDHFPTSALRLRQACSAGADQAVKRILQQGVDSNEADDKGDYPIHLAAAHLQSSVINTLIQHGADLNATTREGKTPLQAALEACATPRLDLSNSGPAWHKPRSATARKRRRLSVWPKDIGSNPPTIAFPRFHRCELIAATLLDNGASPVSVTKSAAGSPLHVACLIGSKQTVVRLLENGADVNEVGGPFEHVLFIAIGTSRPDLVALLLQHGADPNYRRENYDTPLHLAGKMNSTLSVKHLLEHGADAAKRDADGNLSLEVVLKSEETERRNSGHVWNEDTVQSLLKSAGGDTQETGLSKPAR</sequence>
<evidence type="ECO:0000313" key="1">
    <source>
        <dbReference type="EMBL" id="KAI8652263.1"/>
    </source>
</evidence>
<comment type="caution">
    <text evidence="1">The sequence shown here is derived from an EMBL/GenBank/DDBJ whole genome shotgun (WGS) entry which is preliminary data.</text>
</comment>
<reference evidence="1" key="1">
    <citation type="submission" date="2022-06" db="EMBL/GenBank/DDBJ databases">
        <title>Fusarium solani species complex genomes reveal bases of compartmentalisation and animal pathogenesis.</title>
        <authorList>
            <person name="Tsai I.J."/>
        </authorList>
    </citation>
    <scope>NUCLEOTIDE SEQUENCE</scope>
    <source>
        <strain evidence="1">Fu6.1</strain>
    </source>
</reference>
<evidence type="ECO:0000313" key="2">
    <source>
        <dbReference type="Proteomes" id="UP001065298"/>
    </source>
</evidence>
<dbReference type="EMBL" id="CM046513">
    <property type="protein sequence ID" value="KAI8652263.1"/>
    <property type="molecule type" value="Genomic_DNA"/>
</dbReference>
<gene>
    <name evidence="1" type="ORF">NCS57_01289400</name>
</gene>
<accession>A0ACC0QHH5</accession>
<organism evidence="1 2">
    <name type="scientific">Fusarium keratoplasticum</name>
    <dbReference type="NCBI Taxonomy" id="1328300"/>
    <lineage>
        <taxon>Eukaryota</taxon>
        <taxon>Fungi</taxon>
        <taxon>Dikarya</taxon>
        <taxon>Ascomycota</taxon>
        <taxon>Pezizomycotina</taxon>
        <taxon>Sordariomycetes</taxon>
        <taxon>Hypocreomycetidae</taxon>
        <taxon>Hypocreales</taxon>
        <taxon>Nectriaceae</taxon>
        <taxon>Fusarium</taxon>
        <taxon>Fusarium solani species complex</taxon>
    </lineage>
</organism>
<proteinExistence type="predicted"/>
<keyword evidence="2" id="KW-1185">Reference proteome</keyword>